<keyword evidence="2" id="KW-1185">Reference proteome</keyword>
<comment type="caution">
    <text evidence="1">The sequence shown here is derived from an EMBL/GenBank/DDBJ whole genome shotgun (WGS) entry which is preliminary data.</text>
</comment>
<dbReference type="Proteomes" id="UP001153269">
    <property type="component" value="Unassembled WGS sequence"/>
</dbReference>
<accession>A0A9N7VH01</accession>
<name>A0A9N7VH01_PLEPL</name>
<proteinExistence type="predicted"/>
<sequence length="104" mass="12406">MFEITVNRGWVGFEDLGRWHLDPLRLHPPGDLSRNLRVRVVRQREERRRSWLLHIGVSASSWSLHAERDPRWHQGKGLAFFKTSRDWVTSLVRLINRLRPTAEM</sequence>
<gene>
    <name evidence="1" type="ORF">PLEPLA_LOCUS37178</name>
</gene>
<evidence type="ECO:0000313" key="2">
    <source>
        <dbReference type="Proteomes" id="UP001153269"/>
    </source>
</evidence>
<organism evidence="1 2">
    <name type="scientific">Pleuronectes platessa</name>
    <name type="common">European plaice</name>
    <dbReference type="NCBI Taxonomy" id="8262"/>
    <lineage>
        <taxon>Eukaryota</taxon>
        <taxon>Metazoa</taxon>
        <taxon>Chordata</taxon>
        <taxon>Craniata</taxon>
        <taxon>Vertebrata</taxon>
        <taxon>Euteleostomi</taxon>
        <taxon>Actinopterygii</taxon>
        <taxon>Neopterygii</taxon>
        <taxon>Teleostei</taxon>
        <taxon>Neoteleostei</taxon>
        <taxon>Acanthomorphata</taxon>
        <taxon>Carangaria</taxon>
        <taxon>Pleuronectiformes</taxon>
        <taxon>Pleuronectoidei</taxon>
        <taxon>Pleuronectidae</taxon>
        <taxon>Pleuronectes</taxon>
    </lineage>
</organism>
<evidence type="ECO:0000313" key="1">
    <source>
        <dbReference type="EMBL" id="CAB1449495.1"/>
    </source>
</evidence>
<reference evidence="1" key="1">
    <citation type="submission" date="2020-03" db="EMBL/GenBank/DDBJ databases">
        <authorList>
            <person name="Weist P."/>
        </authorList>
    </citation>
    <scope>NUCLEOTIDE SEQUENCE</scope>
</reference>
<protein>
    <submittedName>
        <fullName evidence="1">Uncharacterized protein</fullName>
    </submittedName>
</protein>
<dbReference type="EMBL" id="CADEAL010004017">
    <property type="protein sequence ID" value="CAB1449495.1"/>
    <property type="molecule type" value="Genomic_DNA"/>
</dbReference>
<dbReference type="AlphaFoldDB" id="A0A9N7VH01"/>